<keyword evidence="6" id="KW-1185">Reference proteome</keyword>
<name>A0ABU5QLL2_9BACT</name>
<dbReference type="CDD" id="cd00156">
    <property type="entry name" value="REC"/>
    <property type="match status" value="1"/>
</dbReference>
<dbReference type="PANTHER" id="PTHR45566">
    <property type="entry name" value="HTH-TYPE TRANSCRIPTIONAL REGULATOR YHJB-RELATED"/>
    <property type="match status" value="1"/>
</dbReference>
<keyword evidence="1" id="KW-0238">DNA-binding</keyword>
<dbReference type="InterPro" id="IPR036388">
    <property type="entry name" value="WH-like_DNA-bd_sf"/>
</dbReference>
<proteinExistence type="predicted"/>
<dbReference type="Pfam" id="PF00196">
    <property type="entry name" value="GerE"/>
    <property type="match status" value="1"/>
</dbReference>
<evidence type="ECO:0000259" key="3">
    <source>
        <dbReference type="PROSITE" id="PS50043"/>
    </source>
</evidence>
<reference evidence="5 6" key="1">
    <citation type="submission" date="2023-12" db="EMBL/GenBank/DDBJ databases">
        <title>Novel species of the genus Arcicella isolated from rivers.</title>
        <authorList>
            <person name="Lu H."/>
        </authorList>
    </citation>
    <scope>NUCLEOTIDE SEQUENCE [LARGE SCALE GENOMIC DNA]</scope>
    <source>
        <strain evidence="5 6">LMG 21963</strain>
    </source>
</reference>
<dbReference type="PANTHER" id="PTHR45566:SF2">
    <property type="entry name" value="NARL SUBFAMILY"/>
    <property type="match status" value="1"/>
</dbReference>
<comment type="caution">
    <text evidence="5">The sequence shown here is derived from an EMBL/GenBank/DDBJ whole genome shotgun (WGS) entry which is preliminary data.</text>
</comment>
<dbReference type="RefSeq" id="WP_323248653.1">
    <property type="nucleotide sequence ID" value="NZ_JAYFUL010000011.1"/>
</dbReference>
<dbReference type="Gene3D" id="1.10.10.10">
    <property type="entry name" value="Winged helix-like DNA-binding domain superfamily/Winged helix DNA-binding domain"/>
    <property type="match status" value="1"/>
</dbReference>
<evidence type="ECO:0000256" key="2">
    <source>
        <dbReference type="PROSITE-ProRule" id="PRU00169"/>
    </source>
</evidence>
<dbReference type="Gene3D" id="3.40.50.2300">
    <property type="match status" value="1"/>
</dbReference>
<dbReference type="InterPro" id="IPR011006">
    <property type="entry name" value="CheY-like_superfamily"/>
</dbReference>
<dbReference type="InterPro" id="IPR000792">
    <property type="entry name" value="Tscrpt_reg_LuxR_C"/>
</dbReference>
<dbReference type="EMBL" id="JAYFUL010000011">
    <property type="protein sequence ID" value="MEA5257933.1"/>
    <property type="molecule type" value="Genomic_DNA"/>
</dbReference>
<organism evidence="5 6">
    <name type="scientific">Arcicella aquatica</name>
    <dbReference type="NCBI Taxonomy" id="217141"/>
    <lineage>
        <taxon>Bacteria</taxon>
        <taxon>Pseudomonadati</taxon>
        <taxon>Bacteroidota</taxon>
        <taxon>Cytophagia</taxon>
        <taxon>Cytophagales</taxon>
        <taxon>Flectobacillaceae</taxon>
        <taxon>Arcicella</taxon>
    </lineage>
</organism>
<evidence type="ECO:0000256" key="1">
    <source>
        <dbReference type="ARBA" id="ARBA00023125"/>
    </source>
</evidence>
<evidence type="ECO:0000259" key="4">
    <source>
        <dbReference type="PROSITE" id="PS50110"/>
    </source>
</evidence>
<evidence type="ECO:0000313" key="5">
    <source>
        <dbReference type="EMBL" id="MEA5257933.1"/>
    </source>
</evidence>
<keyword evidence="2" id="KW-0597">Phosphoprotein</keyword>
<evidence type="ECO:0000313" key="6">
    <source>
        <dbReference type="Proteomes" id="UP001304671"/>
    </source>
</evidence>
<sequence>MELKITPTLMIASSNLLMAELIKTINDEIPFEVTCIITEGTQLFEKIVEVHPDYLLVDSELENCNGLGFFKKLERIKINAKVIVYSFSKNPAYIKCFLSSKANAYIQNGCSLSEFKTCLNNISEGKRVIFSNINQNDAIAHQHSIQDSPLYNLNLLTEREKVIWKLLAQEMTEREIADKLIISINTVKTHKNNISEKIGIKNKKRLTRVVNSIVTYI</sequence>
<protein>
    <submittedName>
        <fullName evidence="5">Response regulator transcription factor</fullName>
    </submittedName>
</protein>
<dbReference type="InterPro" id="IPR001789">
    <property type="entry name" value="Sig_transdc_resp-reg_receiver"/>
</dbReference>
<feature type="domain" description="HTH luxR-type" evidence="3">
    <location>
        <begin position="149"/>
        <end position="214"/>
    </location>
</feature>
<dbReference type="PRINTS" id="PR00038">
    <property type="entry name" value="HTHLUXR"/>
</dbReference>
<feature type="domain" description="Response regulatory" evidence="4">
    <location>
        <begin position="8"/>
        <end position="123"/>
    </location>
</feature>
<dbReference type="PROSITE" id="PS50110">
    <property type="entry name" value="RESPONSE_REGULATORY"/>
    <property type="match status" value="1"/>
</dbReference>
<accession>A0ABU5QLL2</accession>
<dbReference type="SMART" id="SM00421">
    <property type="entry name" value="HTH_LUXR"/>
    <property type="match status" value="1"/>
</dbReference>
<dbReference type="Proteomes" id="UP001304671">
    <property type="component" value="Unassembled WGS sequence"/>
</dbReference>
<dbReference type="SUPFAM" id="SSF46894">
    <property type="entry name" value="C-terminal effector domain of the bipartite response regulators"/>
    <property type="match status" value="1"/>
</dbReference>
<dbReference type="CDD" id="cd06170">
    <property type="entry name" value="LuxR_C_like"/>
    <property type="match status" value="1"/>
</dbReference>
<gene>
    <name evidence="5" type="ORF">VB264_09055</name>
</gene>
<dbReference type="SUPFAM" id="SSF52172">
    <property type="entry name" value="CheY-like"/>
    <property type="match status" value="1"/>
</dbReference>
<dbReference type="Pfam" id="PF00072">
    <property type="entry name" value="Response_reg"/>
    <property type="match status" value="1"/>
</dbReference>
<feature type="modified residue" description="4-aspartylphosphate" evidence="2">
    <location>
        <position position="58"/>
    </location>
</feature>
<dbReference type="PROSITE" id="PS50043">
    <property type="entry name" value="HTH_LUXR_2"/>
    <property type="match status" value="1"/>
</dbReference>
<dbReference type="InterPro" id="IPR051015">
    <property type="entry name" value="EvgA-like"/>
</dbReference>
<dbReference type="InterPro" id="IPR016032">
    <property type="entry name" value="Sig_transdc_resp-reg_C-effctor"/>
</dbReference>